<dbReference type="Proteomes" id="UP001145114">
    <property type="component" value="Unassembled WGS sequence"/>
</dbReference>
<evidence type="ECO:0000313" key="1">
    <source>
        <dbReference type="EMBL" id="KAJ1673067.1"/>
    </source>
</evidence>
<accession>A0ACC1HAB2</accession>
<gene>
    <name evidence="1" type="ORF">EV182_005958</name>
</gene>
<proteinExistence type="predicted"/>
<name>A0ACC1HAB2_9FUNG</name>
<protein>
    <submittedName>
        <fullName evidence="1">Uncharacterized protein</fullName>
    </submittedName>
</protein>
<reference evidence="1" key="1">
    <citation type="submission" date="2022-06" db="EMBL/GenBank/DDBJ databases">
        <title>Phylogenomic reconstructions and comparative analyses of Kickxellomycotina fungi.</title>
        <authorList>
            <person name="Reynolds N.K."/>
            <person name="Stajich J.E."/>
            <person name="Barry K."/>
            <person name="Grigoriev I.V."/>
            <person name="Crous P."/>
            <person name="Smith M.E."/>
        </authorList>
    </citation>
    <scope>NUCLEOTIDE SEQUENCE</scope>
    <source>
        <strain evidence="1">RSA 2271</strain>
    </source>
</reference>
<evidence type="ECO:0000313" key="2">
    <source>
        <dbReference type="Proteomes" id="UP001145114"/>
    </source>
</evidence>
<dbReference type="EMBL" id="JAMZIH010007440">
    <property type="protein sequence ID" value="KAJ1673067.1"/>
    <property type="molecule type" value="Genomic_DNA"/>
</dbReference>
<keyword evidence="2" id="KW-1185">Reference proteome</keyword>
<sequence>MKYFTIFSAVTLLSALSASAAPAKRALLPDLIGEVSVDAEICAHIQVVIGDGPQSINPYCPNYVPPNNGGNHGGNNGGNHGGNDGGNHGGNDGGNHGGNDGGNHGGNDGGNHGGNDGGNHGGNDGGNHGGNDGGNNGGNDGGNH</sequence>
<feature type="non-terminal residue" evidence="1">
    <location>
        <position position="144"/>
    </location>
</feature>
<comment type="caution">
    <text evidence="1">The sequence shown here is derived from an EMBL/GenBank/DDBJ whole genome shotgun (WGS) entry which is preliminary data.</text>
</comment>
<organism evidence="1 2">
    <name type="scientific">Spiromyces aspiralis</name>
    <dbReference type="NCBI Taxonomy" id="68401"/>
    <lineage>
        <taxon>Eukaryota</taxon>
        <taxon>Fungi</taxon>
        <taxon>Fungi incertae sedis</taxon>
        <taxon>Zoopagomycota</taxon>
        <taxon>Kickxellomycotina</taxon>
        <taxon>Kickxellomycetes</taxon>
        <taxon>Kickxellales</taxon>
        <taxon>Kickxellaceae</taxon>
        <taxon>Spiromyces</taxon>
    </lineage>
</organism>